<dbReference type="Proteomes" id="UP000606974">
    <property type="component" value="Unassembled WGS sequence"/>
</dbReference>
<evidence type="ECO:0000313" key="3">
    <source>
        <dbReference type="Proteomes" id="UP000606974"/>
    </source>
</evidence>
<keyword evidence="1" id="KW-1133">Transmembrane helix</keyword>
<dbReference type="PANTHER" id="PTHR37471">
    <property type="entry name" value="UNNAMED PRODUCT"/>
    <property type="match status" value="1"/>
</dbReference>
<keyword evidence="1" id="KW-0812">Transmembrane</keyword>
<protein>
    <recommendedName>
        <fullName evidence="4">AB hydrolase-1 domain-containing protein</fullName>
    </recommendedName>
</protein>
<dbReference type="EMBL" id="JAACFV010000061">
    <property type="protein sequence ID" value="KAF7507925.1"/>
    <property type="molecule type" value="Genomic_DNA"/>
</dbReference>
<evidence type="ECO:0000313" key="2">
    <source>
        <dbReference type="EMBL" id="KAF7507925.1"/>
    </source>
</evidence>
<keyword evidence="1" id="KW-0472">Membrane</keyword>
<dbReference type="OrthoDB" id="6431331at2759"/>
<accession>A0A8H7E450</accession>
<feature type="transmembrane region" description="Helical" evidence="1">
    <location>
        <begin position="184"/>
        <end position="206"/>
    </location>
</feature>
<proteinExistence type="predicted"/>
<evidence type="ECO:0000256" key="1">
    <source>
        <dbReference type="SAM" id="Phobius"/>
    </source>
</evidence>
<organism evidence="2 3">
    <name type="scientific">Endocarpon pusillum</name>
    <dbReference type="NCBI Taxonomy" id="364733"/>
    <lineage>
        <taxon>Eukaryota</taxon>
        <taxon>Fungi</taxon>
        <taxon>Dikarya</taxon>
        <taxon>Ascomycota</taxon>
        <taxon>Pezizomycotina</taxon>
        <taxon>Eurotiomycetes</taxon>
        <taxon>Chaetothyriomycetidae</taxon>
        <taxon>Verrucariales</taxon>
        <taxon>Verrucariaceae</taxon>
        <taxon>Endocarpon</taxon>
    </lineage>
</organism>
<reference evidence="2" key="1">
    <citation type="submission" date="2020-02" db="EMBL/GenBank/DDBJ databases">
        <authorList>
            <person name="Palmer J.M."/>
        </authorList>
    </citation>
    <scope>NUCLEOTIDE SEQUENCE</scope>
    <source>
        <strain evidence="2">EPUS1.4</strain>
        <tissue evidence="2">Thallus</tissue>
    </source>
</reference>
<evidence type="ECO:0008006" key="4">
    <source>
        <dbReference type="Google" id="ProtNLM"/>
    </source>
</evidence>
<feature type="transmembrane region" description="Helical" evidence="1">
    <location>
        <begin position="7"/>
        <end position="29"/>
    </location>
</feature>
<keyword evidence="3" id="KW-1185">Reference proteome</keyword>
<dbReference type="PANTHER" id="PTHR37471:SF1">
    <property type="entry name" value="AB HYDROLASE-1 DOMAIN-CONTAINING PROTEIN"/>
    <property type="match status" value="1"/>
</dbReference>
<name>A0A8H7E450_9EURO</name>
<gene>
    <name evidence="2" type="ORF">GJ744_009959</name>
</gene>
<sequence length="559" mass="63650">MIGTSLLEYIFIRACIIGLQSVAPLSILYCSAWVTSQMMDSSIPIEAPLPFKVWTSAEVVFYIFVNFIYRKKLQYEAVHPAAPSRNERKELFRLCNSNIPDPEAYFKKWFLGATTDEIKRDNIKEFFLWAFFNRDGPPGEDDDELEEYVVATEALLGRKIPDGRGNAVCLRLTIDGVRMAHRSILWYICVGFVDFLTCLRLHTYGFAFRRTASLYFFMIFPIRPFTLFMAKRSPATRLTYWHRPHTSGTRRPVVFVHGIGIGLYPYVNFLRQLDSHLNAGRSADDQVGTIAIEIMPISFRITHSAMTKDEMCDEIQAILKYHEFDKPVLVSHSYGTVVTTQLLKSPRLANQIGPVVLIDPISILLHLPDVAYNFTRRKPQLANEHQLYYFASMDMGVSHSLSRCFFWSENVLWKQDIGERAITVSLAERDLIVNTKAVGNYLATCNEEKVARKEESGCDTTNGNIPMEVISETGLGSTTLHLRSNAYTRCGISGLSSPKTFDRNSCNVHLDVGGQDQKWKGKGGDLIWFRTLDHAQVFDKVETRKPLVEAIHRYSVQSC</sequence>
<dbReference type="AlphaFoldDB" id="A0A8H7E450"/>
<dbReference type="InterPro" id="IPR029058">
    <property type="entry name" value="AB_hydrolase_fold"/>
</dbReference>
<dbReference type="Gene3D" id="3.40.50.1820">
    <property type="entry name" value="alpha/beta hydrolase"/>
    <property type="match status" value="1"/>
</dbReference>
<comment type="caution">
    <text evidence="2">The sequence shown here is derived from an EMBL/GenBank/DDBJ whole genome shotgun (WGS) entry which is preliminary data.</text>
</comment>
<dbReference type="SUPFAM" id="SSF53474">
    <property type="entry name" value="alpha/beta-Hydrolases"/>
    <property type="match status" value="1"/>
</dbReference>